<gene>
    <name evidence="1" type="ORF">DPMN_193441</name>
</gene>
<evidence type="ECO:0000313" key="1">
    <source>
        <dbReference type="EMBL" id="KAH3690140.1"/>
    </source>
</evidence>
<protein>
    <submittedName>
        <fullName evidence="1">Uncharacterized protein</fullName>
    </submittedName>
</protein>
<reference evidence="1" key="1">
    <citation type="journal article" date="2019" name="bioRxiv">
        <title>The Genome of the Zebra Mussel, Dreissena polymorpha: A Resource for Invasive Species Research.</title>
        <authorList>
            <person name="McCartney M.A."/>
            <person name="Auch B."/>
            <person name="Kono T."/>
            <person name="Mallez S."/>
            <person name="Zhang Y."/>
            <person name="Obille A."/>
            <person name="Becker A."/>
            <person name="Abrahante J.E."/>
            <person name="Garbe J."/>
            <person name="Badalamenti J.P."/>
            <person name="Herman A."/>
            <person name="Mangelson H."/>
            <person name="Liachko I."/>
            <person name="Sullivan S."/>
            <person name="Sone E.D."/>
            <person name="Koren S."/>
            <person name="Silverstein K.A.T."/>
            <person name="Beckman K.B."/>
            <person name="Gohl D.M."/>
        </authorList>
    </citation>
    <scope>NUCLEOTIDE SEQUENCE</scope>
    <source>
        <strain evidence="1">Duluth1</strain>
        <tissue evidence="1">Whole animal</tissue>
    </source>
</reference>
<accession>A0A9D3Y1K6</accession>
<comment type="caution">
    <text evidence="1">The sequence shown here is derived from an EMBL/GenBank/DDBJ whole genome shotgun (WGS) entry which is preliminary data.</text>
</comment>
<evidence type="ECO:0000313" key="2">
    <source>
        <dbReference type="Proteomes" id="UP000828390"/>
    </source>
</evidence>
<keyword evidence="2" id="KW-1185">Reference proteome</keyword>
<reference evidence="1" key="2">
    <citation type="submission" date="2020-11" db="EMBL/GenBank/DDBJ databases">
        <authorList>
            <person name="McCartney M.A."/>
            <person name="Auch B."/>
            <person name="Kono T."/>
            <person name="Mallez S."/>
            <person name="Becker A."/>
            <person name="Gohl D.M."/>
            <person name="Silverstein K.A.T."/>
            <person name="Koren S."/>
            <person name="Bechman K.B."/>
            <person name="Herman A."/>
            <person name="Abrahante J.E."/>
            <person name="Garbe J."/>
        </authorList>
    </citation>
    <scope>NUCLEOTIDE SEQUENCE</scope>
    <source>
        <strain evidence="1">Duluth1</strain>
        <tissue evidence="1">Whole animal</tissue>
    </source>
</reference>
<sequence>MEGRLPLPFRISTLPFQCHSPHYVKLCLDIIKKNIIVKYHHYWTKTMASSRFGNFDKECLSNVNARVFTTKCGRTNGRRTKIDPKSSPEKSNELKCAKNVTSRVFTRKTAPPTGGHVFQRIGTTFEINQNIIKTNILTNFEHDRGFIGTNLLTEFDEDRTRNVASRVFTRKTDPPTCGHVFQRTGTTFELIQHFIKTNIFTKLHEDLT</sequence>
<dbReference type="AlphaFoldDB" id="A0A9D3Y1K6"/>
<proteinExistence type="predicted"/>
<dbReference type="Proteomes" id="UP000828390">
    <property type="component" value="Unassembled WGS sequence"/>
</dbReference>
<name>A0A9D3Y1K6_DREPO</name>
<organism evidence="1 2">
    <name type="scientific">Dreissena polymorpha</name>
    <name type="common">Zebra mussel</name>
    <name type="synonym">Mytilus polymorpha</name>
    <dbReference type="NCBI Taxonomy" id="45954"/>
    <lineage>
        <taxon>Eukaryota</taxon>
        <taxon>Metazoa</taxon>
        <taxon>Spiralia</taxon>
        <taxon>Lophotrochozoa</taxon>
        <taxon>Mollusca</taxon>
        <taxon>Bivalvia</taxon>
        <taxon>Autobranchia</taxon>
        <taxon>Heteroconchia</taxon>
        <taxon>Euheterodonta</taxon>
        <taxon>Imparidentia</taxon>
        <taxon>Neoheterodontei</taxon>
        <taxon>Myida</taxon>
        <taxon>Dreissenoidea</taxon>
        <taxon>Dreissenidae</taxon>
        <taxon>Dreissena</taxon>
    </lineage>
</organism>
<dbReference type="EMBL" id="JAIWYP010000077">
    <property type="protein sequence ID" value="KAH3690140.1"/>
    <property type="molecule type" value="Genomic_DNA"/>
</dbReference>